<dbReference type="EMBL" id="CP007563">
    <property type="protein sequence ID" value="AJF23994.1"/>
    <property type="molecule type" value="Genomic_DNA"/>
</dbReference>
<dbReference type="InterPro" id="IPR042103">
    <property type="entry name" value="SerRS_1_N_sf"/>
</dbReference>
<dbReference type="KEGG" id="paly:O3E_00250"/>
<dbReference type="AlphaFoldDB" id="A0AAU8S765"/>
<dbReference type="InterPro" id="IPR002317">
    <property type="entry name" value="Ser-tRNA-ligase_type_1"/>
</dbReference>
<dbReference type="InterPro" id="IPR033729">
    <property type="entry name" value="SerRS_core"/>
</dbReference>
<dbReference type="PANTHER" id="PTHR43697:SF1">
    <property type="entry name" value="SERINE--TRNA LIGASE"/>
    <property type="match status" value="1"/>
</dbReference>
<dbReference type="PIRSF" id="PIRSF001529">
    <property type="entry name" value="Ser-tRNA-synth_IIa"/>
    <property type="match status" value="1"/>
</dbReference>
<dbReference type="InterPro" id="IPR015866">
    <property type="entry name" value="Ser-tRNA-synth_1_N"/>
</dbReference>
<accession>A0AAU8S765</accession>
<dbReference type="Pfam" id="PF02403">
    <property type="entry name" value="Seryl_tRNA_N"/>
    <property type="match status" value="1"/>
</dbReference>
<dbReference type="RefSeq" id="WP_014894960.1">
    <property type="nucleotide sequence ID" value="NZ_CP007563.1"/>
</dbReference>
<evidence type="ECO:0000256" key="4">
    <source>
        <dbReference type="ARBA" id="ARBA00012840"/>
    </source>
</evidence>
<feature type="binding site" evidence="15">
    <location>
        <position position="281"/>
    </location>
    <ligand>
        <name>L-serine</name>
        <dbReference type="ChEBI" id="CHEBI:33384"/>
    </ligand>
</feature>
<keyword evidence="5" id="KW-0963">Cytoplasm</keyword>
<evidence type="ECO:0000256" key="10">
    <source>
        <dbReference type="ARBA" id="ARBA00023146"/>
    </source>
</evidence>
<comment type="pathway">
    <text evidence="2">Aminoacyl-tRNA biosynthesis; selenocysteinyl-tRNA(Sec) biosynthesis; L-seryl-tRNA(Sec) from L-serine and tRNA(Sec): step 1/1.</text>
</comment>
<evidence type="ECO:0000256" key="16">
    <source>
        <dbReference type="PIRSR" id="PIRSR001529-2"/>
    </source>
</evidence>
<dbReference type="PRINTS" id="PR00981">
    <property type="entry name" value="TRNASYNTHSER"/>
</dbReference>
<dbReference type="GO" id="GO:0005737">
    <property type="term" value="C:cytoplasm"/>
    <property type="evidence" value="ECO:0007669"/>
    <property type="project" value="UniProtKB-SubCell"/>
</dbReference>
<keyword evidence="10" id="KW-0030">Aminoacyl-tRNA synthetase</keyword>
<evidence type="ECO:0000256" key="9">
    <source>
        <dbReference type="ARBA" id="ARBA00022917"/>
    </source>
</evidence>
<evidence type="ECO:0000256" key="3">
    <source>
        <dbReference type="ARBA" id="ARBA00010728"/>
    </source>
</evidence>
<dbReference type="PANTHER" id="PTHR43697">
    <property type="entry name" value="SERYL-TRNA SYNTHETASE"/>
    <property type="match status" value="1"/>
</dbReference>
<comment type="catalytic activity">
    <reaction evidence="12">
        <text>tRNA(Sec) + L-serine + ATP = L-seryl-tRNA(Sec) + AMP + diphosphate + H(+)</text>
        <dbReference type="Rhea" id="RHEA:42580"/>
        <dbReference type="Rhea" id="RHEA-COMP:9742"/>
        <dbReference type="Rhea" id="RHEA-COMP:10128"/>
        <dbReference type="ChEBI" id="CHEBI:15378"/>
        <dbReference type="ChEBI" id="CHEBI:30616"/>
        <dbReference type="ChEBI" id="CHEBI:33019"/>
        <dbReference type="ChEBI" id="CHEBI:33384"/>
        <dbReference type="ChEBI" id="CHEBI:78442"/>
        <dbReference type="ChEBI" id="CHEBI:78533"/>
        <dbReference type="ChEBI" id="CHEBI:456215"/>
        <dbReference type="EC" id="6.1.1.11"/>
    </reaction>
</comment>
<dbReference type="GeneID" id="66279906"/>
<dbReference type="GO" id="GO:0004828">
    <property type="term" value="F:serine-tRNA ligase activity"/>
    <property type="evidence" value="ECO:0007669"/>
    <property type="project" value="UniProtKB-UniRule"/>
</dbReference>
<feature type="binding site" evidence="16">
    <location>
        <begin position="258"/>
        <end position="260"/>
    </location>
    <ligand>
        <name>ATP</name>
        <dbReference type="ChEBI" id="CHEBI:30616"/>
    </ligand>
</feature>
<dbReference type="Gene3D" id="1.10.287.40">
    <property type="entry name" value="Serine-tRNA synthetase, tRNA binding domain"/>
    <property type="match status" value="1"/>
</dbReference>
<evidence type="ECO:0000256" key="12">
    <source>
        <dbReference type="ARBA" id="ARBA00047929"/>
    </source>
</evidence>
<evidence type="ECO:0000256" key="5">
    <source>
        <dbReference type="ARBA" id="ARBA00022490"/>
    </source>
</evidence>
<feature type="binding site" evidence="15">
    <location>
        <position position="380"/>
    </location>
    <ligand>
        <name>L-serine</name>
        <dbReference type="ChEBI" id="CHEBI:33384"/>
    </ligand>
</feature>
<evidence type="ECO:0000256" key="6">
    <source>
        <dbReference type="ARBA" id="ARBA00022598"/>
    </source>
</evidence>
<sequence length="421" mass="48471">MLDIKLICNNFNNVVKKLASRGYELDIKKIKTLLEIRNKFKTNTETLQNKRNIISKTIGNNKNYILKVQKLFVKVKKINHKLHKNILCLEVTNKKIYNILFKIPNLPHNSVPIKTNIEIIRWGVPKSFNFSIRDHIKIGLLNGDIDFELATKITGSNFTLIRGNLAKLHRALIQFMLDKQINDHGYEEMYVPYIINRTSLVGTGQLPQFNKNVFELEGENEYFLIPTAEVPLVNSVSGKLFNVNDLPIKLTAHSPCFRNEPVSYGTDSRGMLRQLQFDKIELVQIVHPEKSYVVLEDMTNHAEEILKALNLPYRVISLCKEDISFCASKTYDIEVWIPSLETYLEISSISNCEDFQARRIKTRFRINKDKAKPKFVHTLNGSGLAVGRCLLAVLEYYQNEDGSITVPDSLRSYMCGINRLY</sequence>
<evidence type="ECO:0000256" key="7">
    <source>
        <dbReference type="ARBA" id="ARBA00022741"/>
    </source>
</evidence>
<protein>
    <recommendedName>
        <fullName evidence="11 14">Serine--tRNA ligase</fullName>
        <ecNumber evidence="4 14">6.1.1.11</ecNumber>
    </recommendedName>
</protein>
<evidence type="ECO:0000256" key="15">
    <source>
        <dbReference type="PIRSR" id="PIRSR001529-1"/>
    </source>
</evidence>
<dbReference type="EC" id="6.1.1.11" evidence="4 14"/>
<evidence type="ECO:0000256" key="2">
    <source>
        <dbReference type="ARBA" id="ARBA00005045"/>
    </source>
</evidence>
<dbReference type="InterPro" id="IPR010978">
    <property type="entry name" value="tRNA-bd_arm"/>
</dbReference>
<keyword evidence="9" id="KW-0648">Protein biosynthesis</keyword>
<gene>
    <name evidence="18" type="ORF">O3E_00250</name>
</gene>
<dbReference type="Pfam" id="PF00587">
    <property type="entry name" value="tRNA-synt_2b"/>
    <property type="match status" value="1"/>
</dbReference>
<proteinExistence type="inferred from homology"/>
<keyword evidence="6" id="KW-0436">Ligase</keyword>
<evidence type="ECO:0000256" key="8">
    <source>
        <dbReference type="ARBA" id="ARBA00022840"/>
    </source>
</evidence>
<evidence type="ECO:0000256" key="1">
    <source>
        <dbReference type="ARBA" id="ARBA00004496"/>
    </source>
</evidence>
<evidence type="ECO:0000256" key="14">
    <source>
        <dbReference type="NCBIfam" id="TIGR00414"/>
    </source>
</evidence>
<evidence type="ECO:0000313" key="18">
    <source>
        <dbReference type="EMBL" id="AJF23994.1"/>
    </source>
</evidence>
<comment type="similarity">
    <text evidence="3">Belongs to the class-II aminoacyl-tRNA synthetase family. Type-1 seryl-tRNA synthetase subfamily.</text>
</comment>
<reference evidence="18 19" key="1">
    <citation type="submission" date="2014-04" db="EMBL/GenBank/DDBJ databases">
        <title>Genome reduction and metabolic complementation of the dual endosymbionts in the whitefly Bemisia tabaci.</title>
        <authorList>
            <person name="Rao Q."/>
            <person name="Rollat-Farnier P.-A."/>
            <person name="Zhang Z.-X."/>
            <person name="Santos-Garcia D."/>
            <person name="Silva F.J."/>
            <person name="Moya A."/>
            <person name="Zhu D.-T."/>
            <person name="Klein C.C."/>
            <person name="Vavre F."/>
            <person name="Sagot M.-F."/>
            <person name="Liu S.-S."/>
            <person name="Mouton L."/>
            <person name="Wang X.-W."/>
        </authorList>
    </citation>
    <scope>NUCLEOTIDE SEQUENCE [LARGE SCALE GENOMIC DNA]</scope>
    <source>
        <strain evidence="18 19">BT-Q</strain>
    </source>
</reference>
<dbReference type="SUPFAM" id="SSF55681">
    <property type="entry name" value="Class II aaRS and biotin synthetases"/>
    <property type="match status" value="1"/>
</dbReference>
<evidence type="ECO:0000256" key="11">
    <source>
        <dbReference type="ARBA" id="ARBA00039158"/>
    </source>
</evidence>
<evidence type="ECO:0000259" key="17">
    <source>
        <dbReference type="PROSITE" id="PS50862"/>
    </source>
</evidence>
<dbReference type="InterPro" id="IPR002314">
    <property type="entry name" value="aa-tRNA-synt_IIb"/>
</dbReference>
<feature type="domain" description="Aminoacyl-transfer RNA synthetases class-II family profile" evidence="17">
    <location>
        <begin position="167"/>
        <end position="407"/>
    </location>
</feature>
<comment type="catalytic activity">
    <reaction evidence="13">
        <text>tRNA(Ser) + L-serine + ATP = L-seryl-tRNA(Ser) + AMP + diphosphate + H(+)</text>
        <dbReference type="Rhea" id="RHEA:12292"/>
        <dbReference type="Rhea" id="RHEA-COMP:9669"/>
        <dbReference type="Rhea" id="RHEA-COMP:9703"/>
        <dbReference type="ChEBI" id="CHEBI:15378"/>
        <dbReference type="ChEBI" id="CHEBI:30616"/>
        <dbReference type="ChEBI" id="CHEBI:33019"/>
        <dbReference type="ChEBI" id="CHEBI:33384"/>
        <dbReference type="ChEBI" id="CHEBI:78442"/>
        <dbReference type="ChEBI" id="CHEBI:78533"/>
        <dbReference type="ChEBI" id="CHEBI:456215"/>
        <dbReference type="EC" id="6.1.1.11"/>
    </reaction>
</comment>
<dbReference type="Proteomes" id="UP000031624">
    <property type="component" value="Chromosome"/>
</dbReference>
<dbReference type="GO" id="GO:0006434">
    <property type="term" value="P:seryl-tRNA aminoacylation"/>
    <property type="evidence" value="ECO:0007669"/>
    <property type="project" value="UniProtKB-UniRule"/>
</dbReference>
<dbReference type="SUPFAM" id="SSF46589">
    <property type="entry name" value="tRNA-binding arm"/>
    <property type="match status" value="1"/>
</dbReference>
<dbReference type="GO" id="GO:0005524">
    <property type="term" value="F:ATP binding"/>
    <property type="evidence" value="ECO:0007669"/>
    <property type="project" value="UniProtKB-KW"/>
</dbReference>
<dbReference type="PROSITE" id="PS50862">
    <property type="entry name" value="AA_TRNA_LIGASE_II"/>
    <property type="match status" value="1"/>
</dbReference>
<keyword evidence="8 16" id="KW-0067">ATP-binding</keyword>
<comment type="subcellular location">
    <subcellularLocation>
        <location evidence="1">Cytoplasm</location>
    </subcellularLocation>
</comment>
<dbReference type="InterPro" id="IPR006195">
    <property type="entry name" value="aa-tRNA-synth_II"/>
</dbReference>
<name>A0AAU8S765_9GAMM</name>
<feature type="binding site" evidence="15">
    <location>
        <position position="227"/>
    </location>
    <ligand>
        <name>L-serine</name>
        <dbReference type="ChEBI" id="CHEBI:33384"/>
    </ligand>
</feature>
<feature type="binding site" evidence="16">
    <location>
        <begin position="345"/>
        <end position="348"/>
    </location>
    <ligand>
        <name>ATP</name>
        <dbReference type="ChEBI" id="CHEBI:30616"/>
    </ligand>
</feature>
<evidence type="ECO:0000256" key="13">
    <source>
        <dbReference type="ARBA" id="ARBA00048823"/>
    </source>
</evidence>
<dbReference type="NCBIfam" id="TIGR00414">
    <property type="entry name" value="serS"/>
    <property type="match status" value="1"/>
</dbReference>
<dbReference type="InterPro" id="IPR045864">
    <property type="entry name" value="aa-tRNA-synth_II/BPL/LPL"/>
</dbReference>
<organism evidence="18 19">
    <name type="scientific">Candidatus Portiera aleyrodidarum MED</name>
    <name type="common">Bemisia tabaci</name>
    <dbReference type="NCBI Taxonomy" id="1163752"/>
    <lineage>
        <taxon>Bacteria</taxon>
        <taxon>Pseudomonadati</taxon>
        <taxon>Pseudomonadota</taxon>
        <taxon>Gammaproteobacteria</taxon>
        <taxon>Candidatus Johnevansiales</taxon>
        <taxon>Candidatus Johnevansiaceae</taxon>
        <taxon>Candidatus Portiera</taxon>
    </lineage>
</organism>
<dbReference type="Gene3D" id="3.30.930.10">
    <property type="entry name" value="Bira Bifunctional Protein, Domain 2"/>
    <property type="match status" value="1"/>
</dbReference>
<keyword evidence="7" id="KW-0547">Nucleotide-binding</keyword>
<evidence type="ECO:0000313" key="19">
    <source>
        <dbReference type="Proteomes" id="UP000031624"/>
    </source>
</evidence>
<feature type="binding site" evidence="15">
    <location>
        <position position="258"/>
    </location>
    <ligand>
        <name>L-serine</name>
        <dbReference type="ChEBI" id="CHEBI:33384"/>
    </ligand>
</feature>
<dbReference type="CDD" id="cd00770">
    <property type="entry name" value="SerRS_core"/>
    <property type="match status" value="1"/>
</dbReference>